<dbReference type="RefSeq" id="WP_141721815.1">
    <property type="nucleotide sequence ID" value="NZ_FMHZ01000002.1"/>
</dbReference>
<organism evidence="1 2">
    <name type="scientific">Micromonospora citrea</name>
    <dbReference type="NCBI Taxonomy" id="47855"/>
    <lineage>
        <taxon>Bacteria</taxon>
        <taxon>Bacillati</taxon>
        <taxon>Actinomycetota</taxon>
        <taxon>Actinomycetes</taxon>
        <taxon>Micromonosporales</taxon>
        <taxon>Micromonosporaceae</taxon>
        <taxon>Micromonospora</taxon>
    </lineage>
</organism>
<gene>
    <name evidence="1" type="ORF">GA0070606_5388</name>
</gene>
<dbReference type="Gene3D" id="3.30.950.30">
    <property type="entry name" value="Schlafen, AAA domain"/>
    <property type="match status" value="1"/>
</dbReference>
<name>A0A1C6VVT3_9ACTN</name>
<keyword evidence="2" id="KW-1185">Reference proteome</keyword>
<dbReference type="EMBL" id="FMHZ01000002">
    <property type="protein sequence ID" value="SCL70405.1"/>
    <property type="molecule type" value="Genomic_DNA"/>
</dbReference>
<dbReference type="AlphaFoldDB" id="A0A1C6VVT3"/>
<protein>
    <recommendedName>
        <fullName evidence="3">DNA-binding domain-containing protein</fullName>
    </recommendedName>
</protein>
<proteinExistence type="predicted"/>
<sequence length="629" mass="67102">METGGIESARTWLVTGQMARFVGLPESAWLDVKSGPYRLDDPRSAAELAKDVAAFANGGGGLLIVGFSTRREGSREIIEKLRPVPSGVVDLDRYRKLARERVQPHVRGLDIAFYSTDGDRGVLVIDVPRQHESAKPFIVDILEGRRAPAVAVPIRDGDATQWLSHSDLQKLLSAGWNALDGPRENIVLALHEAVASTLPMRDKPQVPLVGVGSGAMRREFETAYAAAGGESVLGHPTDAVTSLGPGFIQPLSGNSEQPGAILSALPGHGCAVVPDQIWESLCRAGGDANQESSISKIGLPKTPADGTPLIIDRDATVVELDGGSWRAGCLIRSSPHEPWMWRPIPRLDFQISYNSHWPDGGHVDVVVRAVLDISWQGFPQRSRSLSRAVRADHQALLPGTGFAAVLSSLSARRGATIALPPWQPAGGLHTYHSGTSSHMRACLAAPDGASALAANAILQLGSLRSSSSVIGYVDLSINLAAWRNVLVDSGASLPVDADIRLSLPEVIEVLTSAWSTALVLPTALAVSYDEMPLAAPPFIEMHLRAGTRADSGGGYRQLSLADAVDLSILGETSEVFRSETGLRVVGPFGLNRASQRRMVAEGLDELALGWGHFDIDSEALFAEITDWLL</sequence>
<dbReference type="Proteomes" id="UP000199001">
    <property type="component" value="Unassembled WGS sequence"/>
</dbReference>
<evidence type="ECO:0000313" key="2">
    <source>
        <dbReference type="Proteomes" id="UP000199001"/>
    </source>
</evidence>
<dbReference type="OrthoDB" id="4330464at2"/>
<accession>A0A1C6VVT3</accession>
<dbReference type="InterPro" id="IPR038461">
    <property type="entry name" value="Schlafen_AlbA_2_dom_sf"/>
</dbReference>
<evidence type="ECO:0000313" key="1">
    <source>
        <dbReference type="EMBL" id="SCL70405.1"/>
    </source>
</evidence>
<reference evidence="2" key="1">
    <citation type="submission" date="2016-06" db="EMBL/GenBank/DDBJ databases">
        <authorList>
            <person name="Varghese N."/>
            <person name="Submissions Spin"/>
        </authorList>
    </citation>
    <scope>NUCLEOTIDE SEQUENCE [LARGE SCALE GENOMIC DNA]</scope>
    <source>
        <strain evidence="2">DSM 43903</strain>
    </source>
</reference>
<evidence type="ECO:0008006" key="3">
    <source>
        <dbReference type="Google" id="ProtNLM"/>
    </source>
</evidence>